<comment type="subunit">
    <text evidence="3">Heterotrimer of RecB, RecC and RecD. All subunits contribute to DNA-binding.</text>
</comment>
<dbReference type="SUPFAM" id="SSF52540">
    <property type="entry name" value="P-loop containing nucleoside triphosphate hydrolases"/>
    <property type="match status" value="1"/>
</dbReference>
<dbReference type="Pfam" id="PF13245">
    <property type="entry name" value="AAA_19"/>
    <property type="match status" value="1"/>
</dbReference>
<proteinExistence type="inferred from homology"/>
<dbReference type="InterPro" id="IPR050534">
    <property type="entry name" value="Coronavir_polyprotein_1ab"/>
</dbReference>
<protein>
    <recommendedName>
        <fullName evidence="3">RecBCD enzyme subunit RecD</fullName>
        <ecNumber evidence="3">5.6.2.3</ecNumber>
    </recommendedName>
    <alternativeName>
        <fullName evidence="3">DNA 5'-3' helicase subunit RecD</fullName>
    </alternativeName>
    <alternativeName>
        <fullName evidence="3">Exonuclease V subunit RecD</fullName>
        <shortName evidence="3">ExoV subunit RecD</shortName>
    </alternativeName>
    <alternativeName>
        <fullName evidence="3">Helicase/nuclease RecBCD subunit RecD</fullName>
    </alternativeName>
</protein>
<reference evidence="5" key="1">
    <citation type="submission" date="2020-09" db="EMBL/GenBank/DDBJ databases">
        <title>A novel bacterium of genus Neiella, isolated from South China Sea.</title>
        <authorList>
            <person name="Huang H."/>
            <person name="Mo K."/>
            <person name="Hu Y."/>
        </authorList>
    </citation>
    <scope>NUCLEOTIDE SEQUENCE</scope>
    <source>
        <strain evidence="5">HB171785</strain>
    </source>
</reference>
<dbReference type="GO" id="GO:0000724">
    <property type="term" value="P:double-strand break repair via homologous recombination"/>
    <property type="evidence" value="ECO:0007669"/>
    <property type="project" value="UniProtKB-UniRule"/>
</dbReference>
<comment type="catalytic activity">
    <reaction evidence="3">
        <text>ATP + H2O = ADP + phosphate + H(+)</text>
        <dbReference type="Rhea" id="RHEA:13065"/>
        <dbReference type="ChEBI" id="CHEBI:15377"/>
        <dbReference type="ChEBI" id="CHEBI:15378"/>
        <dbReference type="ChEBI" id="CHEBI:30616"/>
        <dbReference type="ChEBI" id="CHEBI:43474"/>
        <dbReference type="ChEBI" id="CHEBI:456216"/>
        <dbReference type="EC" id="5.6.2.3"/>
    </reaction>
</comment>
<keyword evidence="3" id="KW-0347">Helicase</keyword>
<dbReference type="GO" id="GO:0009338">
    <property type="term" value="C:exodeoxyribonuclease V complex"/>
    <property type="evidence" value="ECO:0007669"/>
    <property type="project" value="InterPro"/>
</dbReference>
<comment type="miscellaneous">
    <text evidence="3">In the RecBCD complex, RecB has a slow 3'-5' helicase, an exonuclease activity and loads RecA onto ssDNA, RecD has a fast 5'-3' helicase activity, while RecC stimulates the ATPase and processivity of the RecB helicase and contributes to recognition of the Chi site.</text>
</comment>
<dbReference type="GO" id="GO:0003677">
    <property type="term" value="F:DNA binding"/>
    <property type="evidence" value="ECO:0007669"/>
    <property type="project" value="UniProtKB-UniRule"/>
</dbReference>
<keyword evidence="3" id="KW-0238">DNA-binding</keyword>
<keyword evidence="1 3" id="KW-0547">Nucleotide-binding</keyword>
<comment type="function">
    <text evidence="3">A helicase/nuclease that prepares dsDNA breaks (DSB) for recombinational DNA repair. Binds to DSBs and unwinds DNA via a highly rapid and processive ATP-dependent bidirectional helicase activity. Unwinds dsDNA until it encounters a Chi (crossover hotspot instigator) sequence from the 3' direction. Cuts ssDNA a few nucleotides 3' to the Chi site. The properties and activities of the enzyme are changed at Chi. The Chi-altered holoenzyme produces a long 3'-ssDNA overhang and facilitates RecA-binding to the ssDNA for homologous DNA recombination and repair. Holoenzyme degrades any linearized DNA that is unable to undergo homologous recombination. In the holoenzyme this subunit has ssDNA-dependent ATPase and 5'-3' helicase activity. When added to pre-assembled RecBC greatly stimulates nuclease activity and augments holoenzyme processivity. Negatively regulates the RecA-loading ability of RecBCD.</text>
</comment>
<dbReference type="EC" id="5.6.2.3" evidence="3"/>
<dbReference type="Pfam" id="PF13538">
    <property type="entry name" value="UvrD_C_2"/>
    <property type="match status" value="1"/>
</dbReference>
<keyword evidence="3" id="KW-0413">Isomerase</keyword>
<evidence type="ECO:0000313" key="6">
    <source>
        <dbReference type="Proteomes" id="UP000638014"/>
    </source>
</evidence>
<dbReference type="Gene3D" id="2.30.30.940">
    <property type="match status" value="1"/>
</dbReference>
<keyword evidence="3" id="KW-0269">Exonuclease</keyword>
<dbReference type="GO" id="GO:0005524">
    <property type="term" value="F:ATP binding"/>
    <property type="evidence" value="ECO:0007669"/>
    <property type="project" value="UniProtKB-UniRule"/>
</dbReference>
<dbReference type="PANTHER" id="PTHR43788:SF6">
    <property type="entry name" value="DNA HELICASE B"/>
    <property type="match status" value="1"/>
</dbReference>
<organism evidence="5 6">
    <name type="scientific">Neiella litorisoli</name>
    <dbReference type="NCBI Taxonomy" id="2771431"/>
    <lineage>
        <taxon>Bacteria</taxon>
        <taxon>Pseudomonadati</taxon>
        <taxon>Pseudomonadota</taxon>
        <taxon>Gammaproteobacteria</taxon>
        <taxon>Alteromonadales</taxon>
        <taxon>Echinimonadaceae</taxon>
        <taxon>Neiella</taxon>
    </lineage>
</organism>
<keyword evidence="3" id="KW-0227">DNA damage</keyword>
<accession>A0A8J6UIM8</accession>
<evidence type="ECO:0000313" key="5">
    <source>
        <dbReference type="EMBL" id="MBD1388623.1"/>
    </source>
</evidence>
<dbReference type="HAMAP" id="MF_01487">
    <property type="entry name" value="RecD"/>
    <property type="match status" value="1"/>
</dbReference>
<dbReference type="CDD" id="cd18809">
    <property type="entry name" value="SF1_C_RecD"/>
    <property type="match status" value="1"/>
</dbReference>
<dbReference type="GO" id="GO:0008854">
    <property type="term" value="F:exodeoxyribonuclease V activity"/>
    <property type="evidence" value="ECO:0007669"/>
    <property type="project" value="InterPro"/>
</dbReference>
<dbReference type="GO" id="GO:0017116">
    <property type="term" value="F:single-stranded DNA helicase activity"/>
    <property type="evidence" value="ECO:0007669"/>
    <property type="project" value="TreeGrafter"/>
</dbReference>
<keyword evidence="3" id="KW-0540">Nuclease</keyword>
<dbReference type="Proteomes" id="UP000638014">
    <property type="component" value="Unassembled WGS sequence"/>
</dbReference>
<dbReference type="PANTHER" id="PTHR43788">
    <property type="entry name" value="DNA2/NAM7 HELICASE FAMILY MEMBER"/>
    <property type="match status" value="1"/>
</dbReference>
<dbReference type="EMBL" id="JACXAF010000004">
    <property type="protein sequence ID" value="MBD1388623.1"/>
    <property type="molecule type" value="Genomic_DNA"/>
</dbReference>
<evidence type="ECO:0000259" key="4">
    <source>
        <dbReference type="Pfam" id="PF13538"/>
    </source>
</evidence>
<keyword evidence="2 3" id="KW-0067">ATP-binding</keyword>
<name>A0A8J6UIM8_9GAMM</name>
<dbReference type="AlphaFoldDB" id="A0A8J6UIM8"/>
<comment type="similarity">
    <text evidence="3">Belongs to the RecD family.</text>
</comment>
<keyword evidence="3" id="KW-0234">DNA repair</keyword>
<feature type="binding site" evidence="3">
    <location>
        <begin position="179"/>
        <end position="186"/>
    </location>
    <ligand>
        <name>ATP</name>
        <dbReference type="ChEBI" id="CHEBI:30616"/>
    </ligand>
</feature>
<dbReference type="RefSeq" id="WP_191143737.1">
    <property type="nucleotide sequence ID" value="NZ_JACXAF010000004.1"/>
</dbReference>
<dbReference type="InterPro" id="IPR027785">
    <property type="entry name" value="UvrD-like_helicase_C"/>
</dbReference>
<keyword evidence="3 5" id="KW-0378">Hydrolase</keyword>
<sequence length="630" mass="69974">MSYSNSIRCQQQLAGIEAIDYFLVQQWQQQLAGDVDELIWHLLLATCWSQRQGHNCLEVNWLAQQRLWQHSDQPDSGYLFPSPPTLHDALAKLASLLTPSIPVVIAEQRIYLQRLWLHEQAIAEQLANRMQRQTVSAAACQRLTSQWPTLFSNTSSDETDWQQVAVANAIGRPLTVICGGPGTGKTYTVTRLLAALLIAADEPQRIMMTAPTGKAAQRLSESIAGAKSQLLEQGVSGDLLAAIPEQAATLHRLLGYRPDRMALNYHAEHPLPCDILLVDEVSMVDTAMMAKLLDALPAASKLILLGDVDQLPSVDAGCVLADITERDCGYSAQAAELIATLSQQVVPVAANSAFDYQTMLRKSHRFAGAIGQVAQLVIQCQAKASWQLLSHHQGHSGQQTLAFDHEVQLVADDQWQIWLSRAVVAEYRGIFKAQSLSDGFAALAAFRLLVATRVGERGVEPLNQRIEQLLAQQLNQANMPPELLIKPSQMYRGKPIMVTENDYATELFNGDVGLIWPDEQGRLMAWFEGQEQGQPTFRRVSLSRLPPVEPVYAMTIHKTQGSEFGHVAVLLPQQRHELLSPELLYTGITRAKQRLTLCASESVWHHALSQRIVRFSGLKQRIAERLNLQK</sequence>
<dbReference type="GO" id="GO:0043139">
    <property type="term" value="F:5'-3' DNA helicase activity"/>
    <property type="evidence" value="ECO:0007669"/>
    <property type="project" value="UniProtKB-UniRule"/>
</dbReference>
<comment type="caution">
    <text evidence="5">The sequence shown here is derived from an EMBL/GenBank/DDBJ whole genome shotgun (WGS) entry which is preliminary data.</text>
</comment>
<evidence type="ECO:0000256" key="3">
    <source>
        <dbReference type="HAMAP-Rule" id="MF_01487"/>
    </source>
</evidence>
<dbReference type="NCBIfam" id="TIGR01447">
    <property type="entry name" value="recD"/>
    <property type="match status" value="1"/>
</dbReference>
<feature type="domain" description="UvrD-like helicase C-terminal" evidence="4">
    <location>
        <begin position="550"/>
        <end position="597"/>
    </location>
</feature>
<evidence type="ECO:0000256" key="2">
    <source>
        <dbReference type="ARBA" id="ARBA00022840"/>
    </source>
</evidence>
<gene>
    <name evidence="3 5" type="primary">recD</name>
    <name evidence="5" type="ORF">IC617_04205</name>
</gene>
<dbReference type="Gene3D" id="3.40.50.300">
    <property type="entry name" value="P-loop containing nucleotide triphosphate hydrolases"/>
    <property type="match status" value="3"/>
</dbReference>
<dbReference type="InterPro" id="IPR006344">
    <property type="entry name" value="RecD"/>
</dbReference>
<keyword evidence="6" id="KW-1185">Reference proteome</keyword>
<evidence type="ECO:0000256" key="1">
    <source>
        <dbReference type="ARBA" id="ARBA00022741"/>
    </source>
</evidence>
<dbReference type="CDD" id="cd17933">
    <property type="entry name" value="DEXSc_RecD-like"/>
    <property type="match status" value="1"/>
</dbReference>
<dbReference type="InterPro" id="IPR027417">
    <property type="entry name" value="P-loop_NTPase"/>
</dbReference>